<keyword evidence="9" id="KW-0472">Membrane</keyword>
<dbReference type="GO" id="GO:0006406">
    <property type="term" value="P:mRNA export from nucleus"/>
    <property type="evidence" value="ECO:0007669"/>
    <property type="project" value="TreeGrafter"/>
</dbReference>
<dbReference type="Proteomes" id="UP000653454">
    <property type="component" value="Unassembled WGS sequence"/>
</dbReference>
<accession>A0A8S4D669</accession>
<dbReference type="GO" id="GO:0006606">
    <property type="term" value="P:protein import into nucleus"/>
    <property type="evidence" value="ECO:0007669"/>
    <property type="project" value="TreeGrafter"/>
</dbReference>
<comment type="function">
    <text evidence="9">Functions as a component of the nuclear pore complex (NPC).</text>
</comment>
<dbReference type="GO" id="GO:0031965">
    <property type="term" value="C:nuclear membrane"/>
    <property type="evidence" value="ECO:0007669"/>
    <property type="project" value="UniProtKB-UniRule"/>
</dbReference>
<evidence type="ECO:0000256" key="3">
    <source>
        <dbReference type="ARBA" id="ARBA00022448"/>
    </source>
</evidence>
<feature type="compositionally biased region" description="Polar residues" evidence="10">
    <location>
        <begin position="530"/>
        <end position="543"/>
    </location>
</feature>
<evidence type="ECO:0000313" key="12">
    <source>
        <dbReference type="Proteomes" id="UP000653454"/>
    </source>
</evidence>
<dbReference type="PANTHER" id="PTHR13373">
    <property type="entry name" value="FROUNT PROTEIN-RELATED"/>
    <property type="match status" value="1"/>
</dbReference>
<proteinExistence type="inferred from homology"/>
<dbReference type="PANTHER" id="PTHR13373:SF21">
    <property type="entry name" value="NUCLEAR PORE COMPLEX PROTEIN NUP85"/>
    <property type="match status" value="1"/>
</dbReference>
<evidence type="ECO:0000256" key="4">
    <source>
        <dbReference type="ARBA" id="ARBA00022816"/>
    </source>
</evidence>
<feature type="compositionally biased region" description="Low complexity" evidence="10">
    <location>
        <begin position="575"/>
        <end position="585"/>
    </location>
</feature>
<dbReference type="EMBL" id="CAJHNJ030000003">
    <property type="protein sequence ID" value="CAG9092952.1"/>
    <property type="molecule type" value="Genomic_DNA"/>
</dbReference>
<evidence type="ECO:0000256" key="6">
    <source>
        <dbReference type="ARBA" id="ARBA00023010"/>
    </source>
</evidence>
<keyword evidence="8 9" id="KW-0539">Nucleus</keyword>
<feature type="region of interest" description="Disordered" evidence="10">
    <location>
        <begin position="530"/>
        <end position="563"/>
    </location>
</feature>
<keyword evidence="12" id="KW-1185">Reference proteome</keyword>
<dbReference type="GO" id="GO:0017056">
    <property type="term" value="F:structural constituent of nuclear pore"/>
    <property type="evidence" value="ECO:0007669"/>
    <property type="project" value="TreeGrafter"/>
</dbReference>
<dbReference type="Pfam" id="PF07575">
    <property type="entry name" value="Nucleopor_Nup85"/>
    <property type="match status" value="1"/>
</dbReference>
<evidence type="ECO:0000256" key="9">
    <source>
        <dbReference type="RuleBase" id="RU365073"/>
    </source>
</evidence>
<feature type="compositionally biased region" description="Low complexity" evidence="10">
    <location>
        <begin position="493"/>
        <end position="509"/>
    </location>
</feature>
<protein>
    <recommendedName>
        <fullName evidence="9">Nuclear pore complex protein Nup85</fullName>
    </recommendedName>
</protein>
<dbReference type="AlphaFoldDB" id="A0A8S4D669"/>
<feature type="region of interest" description="Disordered" evidence="10">
    <location>
        <begin position="575"/>
        <end position="595"/>
    </location>
</feature>
<reference evidence="11" key="1">
    <citation type="submission" date="2020-11" db="EMBL/GenBank/DDBJ databases">
        <authorList>
            <person name="Whiteford S."/>
        </authorList>
    </citation>
    <scope>NUCLEOTIDE SEQUENCE</scope>
</reference>
<evidence type="ECO:0000256" key="7">
    <source>
        <dbReference type="ARBA" id="ARBA00023132"/>
    </source>
</evidence>
<dbReference type="InterPro" id="IPR011502">
    <property type="entry name" value="Nucleoporin_Nup85"/>
</dbReference>
<keyword evidence="6 9" id="KW-0811">Translocation</keyword>
<name>A0A8S4D669_PLUXY</name>
<evidence type="ECO:0000256" key="10">
    <source>
        <dbReference type="SAM" id="MobiDB-lite"/>
    </source>
</evidence>
<keyword evidence="5 9" id="KW-0653">Protein transport</keyword>
<evidence type="ECO:0000256" key="2">
    <source>
        <dbReference type="ARBA" id="ARBA00005573"/>
    </source>
</evidence>
<keyword evidence="4 9" id="KW-0509">mRNA transport</keyword>
<gene>
    <name evidence="11" type="ORF">PLXY2_LOCUS1128</name>
</gene>
<feature type="region of interest" description="Disordered" evidence="10">
    <location>
        <begin position="493"/>
        <end position="518"/>
    </location>
</feature>
<evidence type="ECO:0000256" key="1">
    <source>
        <dbReference type="ARBA" id="ARBA00004567"/>
    </source>
</evidence>
<dbReference type="GO" id="GO:0031080">
    <property type="term" value="C:nuclear pore outer ring"/>
    <property type="evidence" value="ECO:0007669"/>
    <property type="project" value="TreeGrafter"/>
</dbReference>
<comment type="subcellular location">
    <subcellularLocation>
        <location evidence="1 9">Nucleus</location>
        <location evidence="1 9">Nuclear pore complex</location>
    </subcellularLocation>
</comment>
<comment type="subunit">
    <text evidence="9">Component of the nuclear pore complex (NPC).</text>
</comment>
<organism evidence="11 12">
    <name type="scientific">Plutella xylostella</name>
    <name type="common">Diamondback moth</name>
    <name type="synonym">Plutella maculipennis</name>
    <dbReference type="NCBI Taxonomy" id="51655"/>
    <lineage>
        <taxon>Eukaryota</taxon>
        <taxon>Metazoa</taxon>
        <taxon>Ecdysozoa</taxon>
        <taxon>Arthropoda</taxon>
        <taxon>Hexapoda</taxon>
        <taxon>Insecta</taxon>
        <taxon>Pterygota</taxon>
        <taxon>Neoptera</taxon>
        <taxon>Endopterygota</taxon>
        <taxon>Lepidoptera</taxon>
        <taxon>Glossata</taxon>
        <taxon>Ditrysia</taxon>
        <taxon>Yponomeutoidea</taxon>
        <taxon>Plutellidae</taxon>
        <taxon>Plutella</taxon>
    </lineage>
</organism>
<dbReference type="GO" id="GO:0045893">
    <property type="term" value="P:positive regulation of DNA-templated transcription"/>
    <property type="evidence" value="ECO:0007669"/>
    <property type="project" value="TreeGrafter"/>
</dbReference>
<sequence length="711" mass="79466">MLRKRVGCVFRRGNQFTVYPRSQTTTKAPSETCDNVILNVRQEIMLFSPILRKLVNESNGTYLSLQKAAEAARNSDNHVELLKLSRQYRSIVRVCIESLQEAAELASDATQKNNLLSYITIFYSIECIWHLCEILFIDNIPGDVVLPYLLEWVRFHFPCHEQTAAQLLEACERGSESHAEYWDTVTGMIVQGRVDVARALLKLHSAVDSNEFKLMDNSLRSMPVYSVYGGISTGEFTISWKHWQAECRSKLASRALAAHPHLELILRLIIGDYSAFESIRDKYDSWFDLLGGWVLFTAPWAKRHELASAAAACAGMRHRNPRHTALDDMVRALTEGDLHQVIHDIQQMSDSGWLAAHLTDMLFHCGKLNILDSHQNNVTHVLRESLILEYGSLLMEHKSLWTVGLSYLASCPPEGLQRAELLLERLPVPSEAKAMRVIAEAKKYGLVGVVAGYCVSYPHANITLRFIKSKPVEKWHTKPSKVLCKDYTSKTSSTTQSAAATAPPQQTTRPTRKKATPTISAAAAVRVGNRTANASPALTSRKTTLSEDGRQTPIATPPTTPSTPITAITNNLDNVPNEKPNNNEKWTTVSRRKRKPSIAAIQGSAQNTTIKGVDVHKHLHGCFFKKSTKPEDVIEHLRGIHAEGQYTAELIASKRDTYASFKIGIPTSIFDKFTTAEAWPVNISISEWLPFLSKPKDTTSTTTENDTHSQK</sequence>
<keyword evidence="3 9" id="KW-0813">Transport</keyword>
<keyword evidence="7 9" id="KW-0906">Nuclear pore complex</keyword>
<evidence type="ECO:0000256" key="5">
    <source>
        <dbReference type="ARBA" id="ARBA00022927"/>
    </source>
</evidence>
<comment type="caution">
    <text evidence="11">The sequence shown here is derived from an EMBL/GenBank/DDBJ whole genome shotgun (WGS) entry which is preliminary data.</text>
</comment>
<comment type="similarity">
    <text evidence="2 9">Belongs to the nucleoporin Nup85 family.</text>
</comment>
<evidence type="ECO:0000256" key="8">
    <source>
        <dbReference type="ARBA" id="ARBA00023242"/>
    </source>
</evidence>
<evidence type="ECO:0000313" key="11">
    <source>
        <dbReference type="EMBL" id="CAG9092952.1"/>
    </source>
</evidence>